<dbReference type="InterPro" id="IPR011990">
    <property type="entry name" value="TPR-like_helical_dom_sf"/>
</dbReference>
<dbReference type="SUPFAM" id="SSF48452">
    <property type="entry name" value="TPR-like"/>
    <property type="match status" value="1"/>
</dbReference>
<name>A0A3N1DAI0_9ACTN</name>
<reference evidence="3 4" key="1">
    <citation type="submission" date="2018-11" db="EMBL/GenBank/DDBJ databases">
        <title>Sequencing the genomes of 1000 actinobacteria strains.</title>
        <authorList>
            <person name="Klenk H.-P."/>
        </authorList>
    </citation>
    <scope>NUCLEOTIDE SEQUENCE [LARGE SCALE GENOMIC DNA]</scope>
    <source>
        <strain evidence="3 4">DSM 44254</strain>
    </source>
</reference>
<dbReference type="InterPro" id="IPR027417">
    <property type="entry name" value="P-loop_NTPase"/>
</dbReference>
<dbReference type="RefSeq" id="WP_123669480.1">
    <property type="nucleotide sequence ID" value="NZ_RJKE01000001.1"/>
</dbReference>
<sequence>MRVQIGSVVVETGAAAPEGGPPWTLPRRPAAFTGRAEELEEIVAQASSAGAPSIICLCGRPGVGKTALALEAAHRLRGRFPGGALFAEARAHSGGERLGAMEVLERLLSDLGHSPAHIPGDREARAAAFREVTAGRRMVVVVDDVVSPAELPLLRPARGSLLLATGRRVMTAPDALTFALDGLRPRDAVRLLTAAGAGEETAEDIARACGRLPLALRIAAARLALDPGLRAADLAAALARPDGRLFALSDGMGDRAVRATFASSYASLDPSARRFFRLLAALPLADLTAGSAAVLTGAPDAGERLRGLADLHLLDVRDGHGGPRYRMHDLVALYARELLGPGRGDAAADRTAVWYAARTAEHRAALDGPDTREARQWYLEEWDNIVAAGSRLFRSGLVEELWALVRAVTSDVDVHSPFGDWERLHRWGARLCAQAGQPDRAARLHERLALAYREGMRMKEAFEEVAAMRELTAGDPRGTADADHAEANLLRDEGDLDRALWLTLRAHGVFVADRDWTAVGWALHGQADLVRAQGHALHSLRLRVTEIAAFTRGDDRFGLAWAYHGLGEAYVDLGRYAEAEANLRTALRVLAELGAFKSEGWTLELLAKVLLSRGREDDALVLFERALRSYETRGNRGDQARALLLLGDAAARRGRDAEAATLWRTARARLASLDGGRVEDVSERLRSRLEALTEPDGHGDTGP</sequence>
<dbReference type="Pfam" id="PF13424">
    <property type="entry name" value="TPR_12"/>
    <property type="match status" value="1"/>
</dbReference>
<protein>
    <submittedName>
        <fullName evidence="3">NB-ARC domain-containing protein</fullName>
    </submittedName>
</protein>
<evidence type="ECO:0000313" key="3">
    <source>
        <dbReference type="EMBL" id="ROO90542.1"/>
    </source>
</evidence>
<feature type="repeat" description="TPR" evidence="1">
    <location>
        <begin position="560"/>
        <end position="593"/>
    </location>
</feature>
<dbReference type="GO" id="GO:0043531">
    <property type="term" value="F:ADP binding"/>
    <property type="evidence" value="ECO:0007669"/>
    <property type="project" value="InterPro"/>
</dbReference>
<dbReference type="SUPFAM" id="SSF52540">
    <property type="entry name" value="P-loop containing nucleoside triphosphate hydrolases"/>
    <property type="match status" value="1"/>
</dbReference>
<organism evidence="3 4">
    <name type="scientific">Actinocorallia herbida</name>
    <dbReference type="NCBI Taxonomy" id="58109"/>
    <lineage>
        <taxon>Bacteria</taxon>
        <taxon>Bacillati</taxon>
        <taxon>Actinomycetota</taxon>
        <taxon>Actinomycetes</taxon>
        <taxon>Streptosporangiales</taxon>
        <taxon>Thermomonosporaceae</taxon>
        <taxon>Actinocorallia</taxon>
    </lineage>
</organism>
<dbReference type="SMART" id="SM00382">
    <property type="entry name" value="AAA"/>
    <property type="match status" value="1"/>
</dbReference>
<dbReference type="Proteomes" id="UP000272400">
    <property type="component" value="Unassembled WGS sequence"/>
</dbReference>
<dbReference type="SMART" id="SM00028">
    <property type="entry name" value="TPR"/>
    <property type="match status" value="3"/>
</dbReference>
<dbReference type="Gene3D" id="3.40.50.300">
    <property type="entry name" value="P-loop containing nucleotide triphosphate hydrolases"/>
    <property type="match status" value="1"/>
</dbReference>
<comment type="caution">
    <text evidence="3">The sequence shown here is derived from an EMBL/GenBank/DDBJ whole genome shotgun (WGS) entry which is preliminary data.</text>
</comment>
<dbReference type="PROSITE" id="PS50005">
    <property type="entry name" value="TPR"/>
    <property type="match status" value="1"/>
</dbReference>
<dbReference type="InterPro" id="IPR019734">
    <property type="entry name" value="TPR_rpt"/>
</dbReference>
<dbReference type="Gene3D" id="1.25.40.10">
    <property type="entry name" value="Tetratricopeptide repeat domain"/>
    <property type="match status" value="1"/>
</dbReference>
<keyword evidence="4" id="KW-1185">Reference proteome</keyword>
<feature type="domain" description="AAA+ ATPase" evidence="2">
    <location>
        <begin position="51"/>
        <end position="190"/>
    </location>
</feature>
<evidence type="ECO:0000313" key="4">
    <source>
        <dbReference type="Proteomes" id="UP000272400"/>
    </source>
</evidence>
<keyword evidence="1" id="KW-0802">TPR repeat</keyword>
<dbReference type="InterPro" id="IPR003593">
    <property type="entry name" value="AAA+_ATPase"/>
</dbReference>
<dbReference type="PANTHER" id="PTHR47691:SF3">
    <property type="entry name" value="HTH-TYPE TRANSCRIPTIONAL REGULATOR RV0890C-RELATED"/>
    <property type="match status" value="1"/>
</dbReference>
<proteinExistence type="predicted"/>
<evidence type="ECO:0000259" key="2">
    <source>
        <dbReference type="SMART" id="SM00382"/>
    </source>
</evidence>
<dbReference type="OrthoDB" id="5521887at2"/>
<dbReference type="EMBL" id="RJKE01000001">
    <property type="protein sequence ID" value="ROO90542.1"/>
    <property type="molecule type" value="Genomic_DNA"/>
</dbReference>
<dbReference type="AlphaFoldDB" id="A0A3N1DAI0"/>
<accession>A0A3N1DAI0</accession>
<evidence type="ECO:0000256" key="1">
    <source>
        <dbReference type="PROSITE-ProRule" id="PRU00339"/>
    </source>
</evidence>
<gene>
    <name evidence="3" type="ORF">EDD29_8273</name>
</gene>
<dbReference type="PRINTS" id="PR00364">
    <property type="entry name" value="DISEASERSIST"/>
</dbReference>
<dbReference type="PANTHER" id="PTHR47691">
    <property type="entry name" value="REGULATOR-RELATED"/>
    <property type="match status" value="1"/>
</dbReference>
<dbReference type="Pfam" id="PF00931">
    <property type="entry name" value="NB-ARC"/>
    <property type="match status" value="1"/>
</dbReference>
<dbReference type="InterPro" id="IPR002182">
    <property type="entry name" value="NB-ARC"/>
</dbReference>